<dbReference type="NCBIfam" id="TIGR00002">
    <property type="entry name" value="S16"/>
    <property type="match status" value="1"/>
</dbReference>
<name>A0A0P6WYX3_9CHLR</name>
<evidence type="ECO:0000256" key="2">
    <source>
        <dbReference type="ARBA" id="ARBA00023274"/>
    </source>
</evidence>
<dbReference type="InterPro" id="IPR000307">
    <property type="entry name" value="Ribosomal_bS16"/>
</dbReference>
<evidence type="ECO:0000313" key="4">
    <source>
        <dbReference type="EMBL" id="KPL71907.1"/>
    </source>
</evidence>
<keyword evidence="5" id="KW-1185">Reference proteome</keyword>
<comment type="caution">
    <text evidence="4">The sequence shown here is derived from an EMBL/GenBank/DDBJ whole genome shotgun (WGS) entry which is preliminary data.</text>
</comment>
<reference evidence="4 5" key="1">
    <citation type="submission" date="2015-07" db="EMBL/GenBank/DDBJ databases">
        <title>Genome sequence of Leptolinea tardivitalis DSM 16556.</title>
        <authorList>
            <person name="Hemp J."/>
            <person name="Ward L.M."/>
            <person name="Pace L.A."/>
            <person name="Fischer W.W."/>
        </authorList>
    </citation>
    <scope>NUCLEOTIDE SEQUENCE [LARGE SCALE GENOMIC DNA]</scope>
    <source>
        <strain evidence="4 5">YMTK-2</strain>
    </source>
</reference>
<dbReference type="Gene3D" id="3.30.1320.10">
    <property type="match status" value="1"/>
</dbReference>
<dbReference type="PATRIC" id="fig|229920.5.peg.2101"/>
<sequence>MVRIRLRRTGLKGQASYRVIVADKEAPRDGRFIEILGSYNPRTEPFTLDIKEDRVYDWMSKGAQPSESVVKLFNSTGLMARFARYKAGEPVETLLAEAKAAAESRHISTKTTRKAA</sequence>
<dbReference type="InterPro" id="IPR023803">
    <property type="entry name" value="Ribosomal_bS16_dom_sf"/>
</dbReference>
<proteinExistence type="inferred from homology"/>
<keyword evidence="2 3" id="KW-0687">Ribonucleoprotein</keyword>
<dbReference type="AlphaFoldDB" id="A0A0P6WYX3"/>
<dbReference type="SUPFAM" id="SSF54565">
    <property type="entry name" value="Ribosomal protein S16"/>
    <property type="match status" value="1"/>
</dbReference>
<protein>
    <recommendedName>
        <fullName evidence="3">Small ribosomal subunit protein bS16</fullName>
    </recommendedName>
</protein>
<dbReference type="PANTHER" id="PTHR12919:SF20">
    <property type="entry name" value="SMALL RIBOSOMAL SUBUNIT PROTEIN BS16M"/>
    <property type="match status" value="1"/>
</dbReference>
<comment type="similarity">
    <text evidence="3">Belongs to the bacterial ribosomal protein bS16 family.</text>
</comment>
<dbReference type="GO" id="GO:0005737">
    <property type="term" value="C:cytoplasm"/>
    <property type="evidence" value="ECO:0007669"/>
    <property type="project" value="UniProtKB-ARBA"/>
</dbReference>
<evidence type="ECO:0000313" key="5">
    <source>
        <dbReference type="Proteomes" id="UP000050430"/>
    </source>
</evidence>
<dbReference type="Pfam" id="PF00886">
    <property type="entry name" value="Ribosomal_S16"/>
    <property type="match status" value="1"/>
</dbReference>
<dbReference type="STRING" id="229920.ADM99_10925"/>
<dbReference type="OrthoDB" id="9807878at2"/>
<dbReference type="GO" id="GO:0003735">
    <property type="term" value="F:structural constituent of ribosome"/>
    <property type="evidence" value="ECO:0007669"/>
    <property type="project" value="InterPro"/>
</dbReference>
<dbReference type="GO" id="GO:0006412">
    <property type="term" value="P:translation"/>
    <property type="evidence" value="ECO:0007669"/>
    <property type="project" value="UniProtKB-UniRule"/>
</dbReference>
<dbReference type="PANTHER" id="PTHR12919">
    <property type="entry name" value="30S RIBOSOMAL PROTEIN S16"/>
    <property type="match status" value="1"/>
</dbReference>
<keyword evidence="1 3" id="KW-0689">Ribosomal protein</keyword>
<gene>
    <name evidence="3" type="primary">rpsP</name>
    <name evidence="4" type="ORF">ADM99_10925</name>
</gene>
<dbReference type="Proteomes" id="UP000050430">
    <property type="component" value="Unassembled WGS sequence"/>
</dbReference>
<accession>A0A0P6WYX3</accession>
<dbReference type="HAMAP" id="MF_00385">
    <property type="entry name" value="Ribosomal_bS16"/>
    <property type="match status" value="1"/>
</dbReference>
<dbReference type="EMBL" id="LGCK01000010">
    <property type="protein sequence ID" value="KPL71907.1"/>
    <property type="molecule type" value="Genomic_DNA"/>
</dbReference>
<dbReference type="GO" id="GO:0015935">
    <property type="term" value="C:small ribosomal subunit"/>
    <property type="evidence" value="ECO:0007669"/>
    <property type="project" value="TreeGrafter"/>
</dbReference>
<organism evidence="4 5">
    <name type="scientific">Leptolinea tardivitalis</name>
    <dbReference type="NCBI Taxonomy" id="229920"/>
    <lineage>
        <taxon>Bacteria</taxon>
        <taxon>Bacillati</taxon>
        <taxon>Chloroflexota</taxon>
        <taxon>Anaerolineae</taxon>
        <taxon>Anaerolineales</taxon>
        <taxon>Anaerolineaceae</taxon>
        <taxon>Leptolinea</taxon>
    </lineage>
</organism>
<evidence type="ECO:0000256" key="3">
    <source>
        <dbReference type="HAMAP-Rule" id="MF_00385"/>
    </source>
</evidence>
<evidence type="ECO:0000256" key="1">
    <source>
        <dbReference type="ARBA" id="ARBA00022980"/>
    </source>
</evidence>